<dbReference type="Proteomes" id="UP000240880">
    <property type="component" value="Unassembled WGS sequence"/>
</dbReference>
<comment type="caution">
    <text evidence="1">The sequence shown here is derived from an EMBL/GenBank/DDBJ whole genome shotgun (WGS) entry which is preliminary data.</text>
</comment>
<dbReference type="AlphaFoldDB" id="A0A2R6A6W8"/>
<sequence>MRFSVTLECKKDENSLWRRICDLDNFTKYWHGTRKFSYKKQNGEIRASVVFAFGGRGEARVEIDEQKRVLTILYEKGAFKGEQKVWLEKGRICASWDVELQSVFKLFSSWSEAHFKKGTHNALMRLCEDS</sequence>
<dbReference type="SUPFAM" id="SSF55961">
    <property type="entry name" value="Bet v1-like"/>
    <property type="match status" value="1"/>
</dbReference>
<organism evidence="1 2">
    <name type="scientific">Candidatus Marsarchaeota G1 archaeon OSP_D</name>
    <dbReference type="NCBI Taxonomy" id="1978155"/>
    <lineage>
        <taxon>Archaea</taxon>
        <taxon>Candidatus Marsarchaeota</taxon>
        <taxon>Candidatus Marsarchaeota group 1</taxon>
    </lineage>
</organism>
<evidence type="ECO:0000313" key="2">
    <source>
        <dbReference type="Proteomes" id="UP000240880"/>
    </source>
</evidence>
<gene>
    <name evidence="1" type="ORF">B9Q01_08975</name>
</gene>
<evidence type="ECO:0000313" key="1">
    <source>
        <dbReference type="EMBL" id="PSN82109.1"/>
    </source>
</evidence>
<name>A0A2R6A6W8_9ARCH</name>
<evidence type="ECO:0008006" key="3">
    <source>
        <dbReference type="Google" id="ProtNLM"/>
    </source>
</evidence>
<accession>A0A2R6A6W8</accession>
<reference evidence="1 2" key="1">
    <citation type="submission" date="2017-04" db="EMBL/GenBank/DDBJ databases">
        <title>Novel microbial lineages endemic to geothermal iron-oxide mats fill important gaps in the evolutionary history of Archaea.</title>
        <authorList>
            <person name="Jay Z.J."/>
            <person name="Beam J.P."/>
            <person name="Dlakic M."/>
            <person name="Rusch D.B."/>
            <person name="Kozubal M.A."/>
            <person name="Inskeep W.P."/>
        </authorList>
    </citation>
    <scope>NUCLEOTIDE SEQUENCE [LARGE SCALE GENOMIC DNA]</scope>
    <source>
        <strain evidence="1">OSP_D</strain>
    </source>
</reference>
<dbReference type="EMBL" id="NEXC01000100">
    <property type="protein sequence ID" value="PSN82109.1"/>
    <property type="molecule type" value="Genomic_DNA"/>
</dbReference>
<protein>
    <recommendedName>
        <fullName evidence="3">Coenzyme Q-binding protein COQ10 START domain-containing protein</fullName>
    </recommendedName>
</protein>
<proteinExistence type="predicted"/>